<dbReference type="Proteomes" id="UP000498740">
    <property type="component" value="Unassembled WGS sequence"/>
</dbReference>
<reference evidence="2 3" key="1">
    <citation type="submission" date="2020-05" db="EMBL/GenBank/DDBJ databases">
        <title>Whole genome shotgun sequence of Streptomyces microflavus NBRC 13062.</title>
        <authorList>
            <person name="Komaki H."/>
            <person name="Tamura T."/>
        </authorList>
    </citation>
    <scope>NUCLEOTIDE SEQUENCE [LARGE SCALE GENOMIC DNA]</scope>
    <source>
        <strain evidence="2 3">NBRC 13062</strain>
    </source>
</reference>
<evidence type="ECO:0000313" key="3">
    <source>
        <dbReference type="Proteomes" id="UP000498740"/>
    </source>
</evidence>
<protein>
    <recommendedName>
        <fullName evidence="4">A/G-specific adenine glycosylase</fullName>
    </recommendedName>
</protein>
<organism evidence="2 3">
    <name type="scientific">Streptomyces microflavus</name>
    <name type="common">Streptomyces lipmanii</name>
    <dbReference type="NCBI Taxonomy" id="1919"/>
    <lineage>
        <taxon>Bacteria</taxon>
        <taxon>Bacillati</taxon>
        <taxon>Actinomycetota</taxon>
        <taxon>Actinomycetes</taxon>
        <taxon>Kitasatosporales</taxon>
        <taxon>Streptomycetaceae</taxon>
        <taxon>Streptomyces</taxon>
    </lineage>
</organism>
<evidence type="ECO:0000256" key="1">
    <source>
        <dbReference type="SAM" id="MobiDB-lite"/>
    </source>
</evidence>
<proteinExistence type="predicted"/>
<name>A0A7J0CQS1_STRMI</name>
<sequence>MITTGGRSPDPVTGDRTGGVPTPGGRRAGRHPRTRDTAPAFRARIVGAMTAMTSTSPQTPPAASLHTPVIGWFEQHARDLPWRRPEAGAWG</sequence>
<evidence type="ECO:0008006" key="4">
    <source>
        <dbReference type="Google" id="ProtNLM"/>
    </source>
</evidence>
<gene>
    <name evidence="2" type="ORF">Smic_33890</name>
</gene>
<accession>A0A7J0CQS1</accession>
<dbReference type="EMBL" id="BLWD01000001">
    <property type="protein sequence ID" value="GFN04833.1"/>
    <property type="molecule type" value="Genomic_DNA"/>
</dbReference>
<evidence type="ECO:0000313" key="2">
    <source>
        <dbReference type="EMBL" id="GFN04833.1"/>
    </source>
</evidence>
<feature type="region of interest" description="Disordered" evidence="1">
    <location>
        <begin position="1"/>
        <end position="39"/>
    </location>
</feature>
<dbReference type="AlphaFoldDB" id="A0A7J0CQS1"/>
<feature type="compositionally biased region" description="Low complexity" evidence="1">
    <location>
        <begin position="11"/>
        <end position="25"/>
    </location>
</feature>
<comment type="caution">
    <text evidence="2">The sequence shown here is derived from an EMBL/GenBank/DDBJ whole genome shotgun (WGS) entry which is preliminary data.</text>
</comment>